<evidence type="ECO:0000313" key="2">
    <source>
        <dbReference type="Proteomes" id="UP000248806"/>
    </source>
</evidence>
<gene>
    <name evidence="1" type="ORF">EI42_02665</name>
</gene>
<organism evidence="1 2">
    <name type="scientific">Thermosporothrix hazakensis</name>
    <dbReference type="NCBI Taxonomy" id="644383"/>
    <lineage>
        <taxon>Bacteria</taxon>
        <taxon>Bacillati</taxon>
        <taxon>Chloroflexota</taxon>
        <taxon>Ktedonobacteria</taxon>
        <taxon>Ktedonobacterales</taxon>
        <taxon>Thermosporotrichaceae</taxon>
        <taxon>Thermosporothrix</taxon>
    </lineage>
</organism>
<accession>A0A326U5Z2</accession>
<name>A0A326U5Z2_THEHA</name>
<dbReference type="AlphaFoldDB" id="A0A326U5Z2"/>
<keyword evidence="2" id="KW-1185">Reference proteome</keyword>
<dbReference type="RefSeq" id="WP_111322696.1">
    <property type="nucleotide sequence ID" value="NZ_BIFX01000001.1"/>
</dbReference>
<proteinExistence type="predicted"/>
<dbReference type="EMBL" id="QKUF01000008">
    <property type="protein sequence ID" value="PZW29371.1"/>
    <property type="molecule type" value="Genomic_DNA"/>
</dbReference>
<dbReference type="Proteomes" id="UP000248806">
    <property type="component" value="Unassembled WGS sequence"/>
</dbReference>
<sequence>MQQTETVRYTLWAALEQSSSRQAKAENAQGVTATISQLSSGRYMLEYHTPTDPDTQTLVPLLSRDEVEAELRRQALPFLPTEPIWEPLVSPGGVRRDEDYYEWSVQQKEHEAKRT</sequence>
<reference evidence="1 2" key="1">
    <citation type="submission" date="2018-06" db="EMBL/GenBank/DDBJ databases">
        <title>Genomic Encyclopedia of Archaeal and Bacterial Type Strains, Phase II (KMG-II): from individual species to whole genera.</title>
        <authorList>
            <person name="Goeker M."/>
        </authorList>
    </citation>
    <scope>NUCLEOTIDE SEQUENCE [LARGE SCALE GENOMIC DNA]</scope>
    <source>
        <strain evidence="1 2">ATCC BAA-1881</strain>
    </source>
</reference>
<protein>
    <submittedName>
        <fullName evidence="1">Uncharacterized protein</fullName>
    </submittedName>
</protein>
<comment type="caution">
    <text evidence="1">The sequence shown here is derived from an EMBL/GenBank/DDBJ whole genome shotgun (WGS) entry which is preliminary data.</text>
</comment>
<evidence type="ECO:0000313" key="1">
    <source>
        <dbReference type="EMBL" id="PZW29371.1"/>
    </source>
</evidence>